<dbReference type="EMBL" id="REGN01003151">
    <property type="protein sequence ID" value="RNA24245.1"/>
    <property type="molecule type" value="Genomic_DNA"/>
</dbReference>
<sequence length="88" mass="10472">MLFNGLKIGLDSISLSFRFADRTGEVSIWLNLLMNSFVVKRPIFKFATFKNSIFNNINLKFTDFILKSKKEYYENIIEVPQRYECEFE</sequence>
<name>A0A3M7RLP6_BRAPC</name>
<reference evidence="1 2" key="1">
    <citation type="journal article" date="2018" name="Sci. Rep.">
        <title>Genomic signatures of local adaptation to the degree of environmental predictability in rotifers.</title>
        <authorList>
            <person name="Franch-Gras L."/>
            <person name="Hahn C."/>
            <person name="Garcia-Roger E.M."/>
            <person name="Carmona M.J."/>
            <person name="Serra M."/>
            <person name="Gomez A."/>
        </authorList>
    </citation>
    <scope>NUCLEOTIDE SEQUENCE [LARGE SCALE GENOMIC DNA]</scope>
    <source>
        <strain evidence="1">HYR1</strain>
    </source>
</reference>
<keyword evidence="2" id="KW-1185">Reference proteome</keyword>
<gene>
    <name evidence="1" type="ORF">BpHYR1_040426</name>
</gene>
<comment type="caution">
    <text evidence="1">The sequence shown here is derived from an EMBL/GenBank/DDBJ whole genome shotgun (WGS) entry which is preliminary data.</text>
</comment>
<evidence type="ECO:0000313" key="2">
    <source>
        <dbReference type="Proteomes" id="UP000276133"/>
    </source>
</evidence>
<protein>
    <submittedName>
        <fullName evidence="1">Uncharacterized protein</fullName>
    </submittedName>
</protein>
<evidence type="ECO:0000313" key="1">
    <source>
        <dbReference type="EMBL" id="RNA24245.1"/>
    </source>
</evidence>
<proteinExistence type="predicted"/>
<dbReference type="Proteomes" id="UP000276133">
    <property type="component" value="Unassembled WGS sequence"/>
</dbReference>
<dbReference type="AlphaFoldDB" id="A0A3M7RLP6"/>
<organism evidence="1 2">
    <name type="scientific">Brachionus plicatilis</name>
    <name type="common">Marine rotifer</name>
    <name type="synonym">Brachionus muelleri</name>
    <dbReference type="NCBI Taxonomy" id="10195"/>
    <lineage>
        <taxon>Eukaryota</taxon>
        <taxon>Metazoa</taxon>
        <taxon>Spiralia</taxon>
        <taxon>Gnathifera</taxon>
        <taxon>Rotifera</taxon>
        <taxon>Eurotatoria</taxon>
        <taxon>Monogononta</taxon>
        <taxon>Pseudotrocha</taxon>
        <taxon>Ploima</taxon>
        <taxon>Brachionidae</taxon>
        <taxon>Brachionus</taxon>
    </lineage>
</organism>
<accession>A0A3M7RLP6</accession>